<protein>
    <submittedName>
        <fullName evidence="2">DnaJ domain protein</fullName>
    </submittedName>
</protein>
<keyword evidence="1" id="KW-0812">Transmembrane</keyword>
<organism evidence="2 3">
    <name type="scientific">Collimonas pratensis</name>
    <dbReference type="NCBI Taxonomy" id="279113"/>
    <lineage>
        <taxon>Bacteria</taxon>
        <taxon>Pseudomonadati</taxon>
        <taxon>Pseudomonadota</taxon>
        <taxon>Betaproteobacteria</taxon>
        <taxon>Burkholderiales</taxon>
        <taxon>Oxalobacteraceae</taxon>
        <taxon>Collimonas</taxon>
    </lineage>
</organism>
<feature type="transmembrane region" description="Helical" evidence="1">
    <location>
        <begin position="422"/>
        <end position="443"/>
    </location>
</feature>
<accession>A0A127Q4P8</accession>
<keyword evidence="1" id="KW-0472">Membrane</keyword>
<dbReference type="AlphaFoldDB" id="A0A127Q4P8"/>
<reference evidence="2 3" key="1">
    <citation type="submission" date="2015-11" db="EMBL/GenBank/DDBJ databases">
        <title>Exploring the genomic traits of fungus-feeding bacterial genus Collimonas.</title>
        <authorList>
            <person name="Song C."/>
            <person name="Schmidt R."/>
            <person name="de Jager V."/>
            <person name="Krzyzanowska D."/>
            <person name="Jongedijk E."/>
            <person name="Cankar K."/>
            <person name="Beekwilder J."/>
            <person name="van Veen A."/>
            <person name="de Boer W."/>
            <person name="van Veen J.A."/>
            <person name="Garbeva P."/>
        </authorList>
    </citation>
    <scope>NUCLEOTIDE SEQUENCE [LARGE SCALE GENOMIC DNA]</scope>
    <source>
        <strain evidence="2 3">Ter91</strain>
    </source>
</reference>
<sequence>MHSEWNKWIWSALDIPPSDDERTVKRAYAKRLKVVRPDDDPEKFQALRQAYERALALIQQSFAGNAGHGNAAALPAAAKAVDPAGETMAESLAHPGLPAAKQTIILHQDQASLLAAAQPAFDAGAAADTLWQALMLRMTPGKLRYTSAILADFVKAENFENFDVRDAFEFHAMQYCAQQNADQTARAAMVEHFGWTDNAQHLFQHNPDLARTALARYRADQGYKWLENSAITGSQAALALIQTALPKRSMRLYQHKFVAEMQELVQRIRWHLPELLAYRLNPELFAWWEKQAHTPRLSMRSGVIALLLGALVFGFLATWCASLIPESLHDATAVTAFVAIEVGALWLAYLAIKRGASQRLKQWLYAKHLTNWVQVGWMPLFILCSTAAMFDLSGDAMHGLIDAGLLLCALVSLFAAWRFLNVVGFVIVALLTVVLGGVGGLGLSIFPGFGFWECCLIALPVAIMLVRGGEYHYGLLKFSDNSLWKIRVAWMAIAGLIFYLGTLATPEHYIVPAVAAWLWSLLSIPIVNVYLGSGATGMRVYAFGLVTMVASAVLEKANPAIHLTSTMLLVMALFIGFNSQVCRDSGRKFS</sequence>
<dbReference type="InterPro" id="IPR001623">
    <property type="entry name" value="DnaJ_domain"/>
</dbReference>
<dbReference type="PATRIC" id="fig|279113.9.peg.2238"/>
<dbReference type="SUPFAM" id="SSF46565">
    <property type="entry name" value="Chaperone J-domain"/>
    <property type="match status" value="1"/>
</dbReference>
<dbReference type="CDD" id="cd06257">
    <property type="entry name" value="DnaJ"/>
    <property type="match status" value="1"/>
</dbReference>
<dbReference type="RefSeq" id="WP_061939956.1">
    <property type="nucleotide sequence ID" value="NZ_CP013234.1"/>
</dbReference>
<keyword evidence="1" id="KW-1133">Transmembrane helix</keyword>
<evidence type="ECO:0000313" key="3">
    <source>
        <dbReference type="Proteomes" id="UP000074561"/>
    </source>
</evidence>
<evidence type="ECO:0000313" key="2">
    <source>
        <dbReference type="EMBL" id="AMP04622.1"/>
    </source>
</evidence>
<dbReference type="Proteomes" id="UP000074561">
    <property type="component" value="Chromosome"/>
</dbReference>
<feature type="transmembrane region" description="Helical" evidence="1">
    <location>
        <begin position="331"/>
        <end position="352"/>
    </location>
</feature>
<feature type="transmembrane region" description="Helical" evidence="1">
    <location>
        <begin position="372"/>
        <end position="390"/>
    </location>
</feature>
<gene>
    <name evidence="2" type="ORF">CPter91_2258</name>
</gene>
<feature type="transmembrane region" description="Helical" evidence="1">
    <location>
        <begin position="396"/>
        <end position="415"/>
    </location>
</feature>
<feature type="transmembrane region" description="Helical" evidence="1">
    <location>
        <begin position="449"/>
        <end position="466"/>
    </location>
</feature>
<feature type="transmembrane region" description="Helical" evidence="1">
    <location>
        <begin position="486"/>
        <end position="504"/>
    </location>
</feature>
<feature type="transmembrane region" description="Helical" evidence="1">
    <location>
        <begin position="538"/>
        <end position="554"/>
    </location>
</feature>
<proteinExistence type="predicted"/>
<evidence type="ECO:0000256" key="1">
    <source>
        <dbReference type="SAM" id="Phobius"/>
    </source>
</evidence>
<dbReference type="InterPro" id="IPR036869">
    <property type="entry name" value="J_dom_sf"/>
</dbReference>
<dbReference type="EMBL" id="CP013234">
    <property type="protein sequence ID" value="AMP04622.1"/>
    <property type="molecule type" value="Genomic_DNA"/>
</dbReference>
<name>A0A127Q4P8_9BURK</name>
<dbReference type="OrthoDB" id="5524449at2"/>
<dbReference type="STRING" id="279113.CPter91_2258"/>
<feature type="transmembrane region" description="Helical" evidence="1">
    <location>
        <begin position="560"/>
        <end position="578"/>
    </location>
</feature>
<dbReference type="KEGG" id="cpra:CPter91_2258"/>
<feature type="transmembrane region" description="Helical" evidence="1">
    <location>
        <begin position="510"/>
        <end position="531"/>
    </location>
</feature>
<feature type="transmembrane region" description="Helical" evidence="1">
    <location>
        <begin position="303"/>
        <end position="325"/>
    </location>
</feature>